<accession>A0A2N3QE96</accession>
<dbReference type="AlphaFoldDB" id="A0A2N3QE96"/>
<name>A0A2N3QE96_9BIFI</name>
<reference evidence="2 3" key="1">
    <citation type="submission" date="2017-10" db="EMBL/GenBank/DDBJ databases">
        <title>Bifidobacterium genomics.</title>
        <authorList>
            <person name="Lugli G.A."/>
            <person name="Milani C."/>
            <person name="Mancabelli L."/>
        </authorList>
    </citation>
    <scope>NUCLEOTIDE SEQUENCE [LARGE SCALE GENOMIC DNA]</scope>
    <source>
        <strain evidence="2 3">1542B</strain>
    </source>
</reference>
<evidence type="ECO:0000313" key="2">
    <source>
        <dbReference type="EMBL" id="PKU88448.1"/>
    </source>
</evidence>
<dbReference type="PANTHER" id="PTHR40396:SF1">
    <property type="entry name" value="ATPASE AAA-TYPE CORE DOMAIN-CONTAINING PROTEIN"/>
    <property type="match status" value="1"/>
</dbReference>
<dbReference type="InterPro" id="IPR038729">
    <property type="entry name" value="Rad50/SbcC_AAA"/>
</dbReference>
<dbReference type="Gene3D" id="3.40.50.300">
    <property type="entry name" value="P-loop containing nucleotide triphosphate hydrolases"/>
    <property type="match status" value="1"/>
</dbReference>
<dbReference type="PANTHER" id="PTHR40396">
    <property type="entry name" value="ATPASE-LIKE PROTEIN"/>
    <property type="match status" value="1"/>
</dbReference>
<gene>
    <name evidence="2" type="ORF">CQR47_1797</name>
</gene>
<evidence type="ECO:0000313" key="3">
    <source>
        <dbReference type="Proteomes" id="UP000233727"/>
    </source>
</evidence>
<dbReference type="InterPro" id="IPR027417">
    <property type="entry name" value="P-loop_NTPase"/>
</dbReference>
<dbReference type="Pfam" id="PF13476">
    <property type="entry name" value="AAA_23"/>
    <property type="match status" value="1"/>
</dbReference>
<dbReference type="GO" id="GO:0005524">
    <property type="term" value="F:ATP binding"/>
    <property type="evidence" value="ECO:0007669"/>
    <property type="project" value="InterPro"/>
</dbReference>
<protein>
    <submittedName>
        <fullName evidence="2">AAA domain-containing protein</fullName>
    </submittedName>
</protein>
<dbReference type="GO" id="GO:0016887">
    <property type="term" value="F:ATP hydrolysis activity"/>
    <property type="evidence" value="ECO:0007669"/>
    <property type="project" value="InterPro"/>
</dbReference>
<proteinExistence type="predicted"/>
<dbReference type="Proteomes" id="UP000233727">
    <property type="component" value="Unassembled WGS sequence"/>
</dbReference>
<evidence type="ECO:0000259" key="1">
    <source>
        <dbReference type="Pfam" id="PF13476"/>
    </source>
</evidence>
<organism evidence="2 3">
    <name type="scientific">Bifidobacterium thermophilum</name>
    <dbReference type="NCBI Taxonomy" id="33905"/>
    <lineage>
        <taxon>Bacteria</taxon>
        <taxon>Bacillati</taxon>
        <taxon>Actinomycetota</taxon>
        <taxon>Actinomycetes</taxon>
        <taxon>Bifidobacteriales</taxon>
        <taxon>Bifidobacteriaceae</taxon>
        <taxon>Bifidobacterium</taxon>
    </lineage>
</organism>
<feature type="domain" description="Rad50/SbcC-type AAA" evidence="1">
    <location>
        <begin position="6"/>
        <end position="60"/>
    </location>
</feature>
<comment type="caution">
    <text evidence="2">The sequence shown here is derived from an EMBL/GenBank/DDBJ whole genome shotgun (WGS) entry which is preliminary data.</text>
</comment>
<dbReference type="SUPFAM" id="SSF52540">
    <property type="entry name" value="P-loop containing nucleoside triphosphate hydrolases"/>
    <property type="match status" value="1"/>
</dbReference>
<dbReference type="RefSeq" id="WP_101455446.1">
    <property type="nucleotide sequence ID" value="NZ_PCGY01000024.1"/>
</dbReference>
<dbReference type="EMBL" id="PCGY01000024">
    <property type="protein sequence ID" value="PKU88448.1"/>
    <property type="molecule type" value="Genomic_DNA"/>
</dbReference>
<sequence length="472" mass="52087">MIRLTRIELDGVKNIRHGAIDLYRPGRNDDGRADDEVSSVTGIYGQNGSGKTSVIEAIQMLRLLMVGEELKGERAGILVNRAGGAGSHASLHAEIQVDDTLAVYTVVLEACDTGLHVVRETLAVRPRRDRRRILVDYRMARDGETGLLTPTVSPTGAWNSLTALQHADDLLRQEAALAYSQNRSLLFSKEFSTQFTRISGLLHAQDTLPAARRTALDRTLDPLLDVIGRLARFADNGIRVVTTRQGASVCFGYTPFMHGGRFDILDIGRPCFVPAAIRREIERMVEQANLVLPVVIPGLRLECEMKEDVDEAGEAGARVFLYSSRDGVRIPFWAESEGIRRIVGILSLLVRMFNETDTCIAIDEIDSGIFEVLLGDILRVLAQRGRGQLVFTAHNLRVLEVLDHKSIVFSTADPDNRFVQLANVRAGNNLRDMYIRSVSLDAENTRLAQKVKTAHVAVALSRAGRVTGGRDE</sequence>